<dbReference type="AlphaFoldDB" id="A0A3A8JDJ6"/>
<dbReference type="OrthoDB" id="9822112at2"/>
<name>A0A3A8JDJ6_9BACT</name>
<dbReference type="RefSeq" id="WP_120538767.1">
    <property type="nucleotide sequence ID" value="NZ_RAVZ01000004.1"/>
</dbReference>
<evidence type="ECO:0000313" key="1">
    <source>
        <dbReference type="EMBL" id="RKG93792.1"/>
    </source>
</evidence>
<sequence length="346" mass="37600">MTAQKKTASEDRFSTSLGFADVHVTDAGHIVALAGTPHPTADYGHVSGDDLWDFDEGIAWNQPWSDTVWMDQVTVEEDEVDPFAPSYEVDFNRLLIHDGTDWKRIRLPKALPYGHVAPVLQVLGFYWGLTAFGVSAVAFKDTSGAWTVEEVSGPPGLDLENGVAHEGISYVICSTNGLGRLTPTNRGPLFERLKAKQKDLRGFFTHGGTLFVFGDEGLWTLQGEALEPRYLTKAGVRSVHPGPDGGLYLSTHEEVLFLPAGSDKATPIALPEGRLYSAASFQGHLFVTVGPQVLRMGGTRHEALEVPTPAPGFAKLKVTGGRLWAVYPHHLAFSTDGKSFDAVAFR</sequence>
<evidence type="ECO:0008006" key="3">
    <source>
        <dbReference type="Google" id="ProtNLM"/>
    </source>
</evidence>
<dbReference type="SUPFAM" id="SSF63829">
    <property type="entry name" value="Calcium-dependent phosphotriesterase"/>
    <property type="match status" value="1"/>
</dbReference>
<protein>
    <recommendedName>
        <fullName evidence="3">WD40 repeat domain-containing protein</fullName>
    </recommendedName>
</protein>
<keyword evidence="2" id="KW-1185">Reference proteome</keyword>
<comment type="caution">
    <text evidence="1">The sequence shown here is derived from an EMBL/GenBank/DDBJ whole genome shotgun (WGS) entry which is preliminary data.</text>
</comment>
<proteinExistence type="predicted"/>
<organism evidence="1 2">
    <name type="scientific">Corallococcus terminator</name>
    <dbReference type="NCBI Taxonomy" id="2316733"/>
    <lineage>
        <taxon>Bacteria</taxon>
        <taxon>Pseudomonadati</taxon>
        <taxon>Myxococcota</taxon>
        <taxon>Myxococcia</taxon>
        <taxon>Myxococcales</taxon>
        <taxon>Cystobacterineae</taxon>
        <taxon>Myxococcaceae</taxon>
        <taxon>Corallococcus</taxon>
    </lineage>
</organism>
<accession>A0A3A8JDJ6</accession>
<gene>
    <name evidence="1" type="ORF">D7V88_01395</name>
</gene>
<dbReference type="EMBL" id="RAVZ01000004">
    <property type="protein sequence ID" value="RKG93792.1"/>
    <property type="molecule type" value="Genomic_DNA"/>
</dbReference>
<evidence type="ECO:0000313" key="2">
    <source>
        <dbReference type="Proteomes" id="UP000268094"/>
    </source>
</evidence>
<dbReference type="Proteomes" id="UP000268094">
    <property type="component" value="Unassembled WGS sequence"/>
</dbReference>
<reference evidence="2" key="1">
    <citation type="submission" date="2018-09" db="EMBL/GenBank/DDBJ databases">
        <authorList>
            <person name="Livingstone P.G."/>
            <person name="Whitworth D.E."/>
        </authorList>
    </citation>
    <scope>NUCLEOTIDE SEQUENCE [LARGE SCALE GENOMIC DNA]</scope>
    <source>
        <strain evidence="2">CA054A</strain>
    </source>
</reference>